<dbReference type="EMBL" id="JAACJM010000236">
    <property type="protein sequence ID" value="KAF5335853.1"/>
    <property type="molecule type" value="Genomic_DNA"/>
</dbReference>
<dbReference type="AlphaFoldDB" id="A0A8H5C6I1"/>
<protein>
    <submittedName>
        <fullName evidence="1">Uncharacterized protein</fullName>
    </submittedName>
</protein>
<reference evidence="1 2" key="1">
    <citation type="journal article" date="2020" name="ISME J.">
        <title>Uncovering the hidden diversity of litter-decomposition mechanisms in mushroom-forming fungi.</title>
        <authorList>
            <person name="Floudas D."/>
            <person name="Bentzer J."/>
            <person name="Ahren D."/>
            <person name="Johansson T."/>
            <person name="Persson P."/>
            <person name="Tunlid A."/>
        </authorList>
    </citation>
    <scope>NUCLEOTIDE SEQUENCE [LARGE SCALE GENOMIC DNA]</scope>
    <source>
        <strain evidence="1 2">CBS 291.85</strain>
    </source>
</reference>
<sequence length="290" mass="33000">MRDSRKTPARVRSLVESCEAKWLQIWAWAFAMLKHWSQVGNEPMTEGGKDFQAKLFVVFEEVVSMPYRLFNNPHLFTLYRRFPPLICLKADTEGPIRGAPLLVVEETLPILIRCHNILRHASQYSKILATRNNIADTDVRLREQQVEFLQYTLTPINFAIKEHGAPTMAIALRGDILQTMVYAGPLIRYDQTRPNTPRTGEDLERTRFCHSQGIPKSVDCVAPDVKFPSAVPRIFKIGTGRSMTTIRNATDRAHEAGVLKLILTNVDEEFRIWSKERYFVSGTTGGGRVA</sequence>
<name>A0A8H5C6I1_9AGAR</name>
<comment type="caution">
    <text evidence="1">The sequence shown here is derived from an EMBL/GenBank/DDBJ whole genome shotgun (WGS) entry which is preliminary data.</text>
</comment>
<keyword evidence="2" id="KW-1185">Reference proteome</keyword>
<proteinExistence type="predicted"/>
<organism evidence="1 2">
    <name type="scientific">Tetrapyrgos nigripes</name>
    <dbReference type="NCBI Taxonomy" id="182062"/>
    <lineage>
        <taxon>Eukaryota</taxon>
        <taxon>Fungi</taxon>
        <taxon>Dikarya</taxon>
        <taxon>Basidiomycota</taxon>
        <taxon>Agaricomycotina</taxon>
        <taxon>Agaricomycetes</taxon>
        <taxon>Agaricomycetidae</taxon>
        <taxon>Agaricales</taxon>
        <taxon>Marasmiineae</taxon>
        <taxon>Marasmiaceae</taxon>
        <taxon>Tetrapyrgos</taxon>
    </lineage>
</organism>
<dbReference type="Proteomes" id="UP000559256">
    <property type="component" value="Unassembled WGS sequence"/>
</dbReference>
<evidence type="ECO:0000313" key="1">
    <source>
        <dbReference type="EMBL" id="KAF5335853.1"/>
    </source>
</evidence>
<evidence type="ECO:0000313" key="2">
    <source>
        <dbReference type="Proteomes" id="UP000559256"/>
    </source>
</evidence>
<gene>
    <name evidence="1" type="ORF">D9758_016698</name>
</gene>
<accession>A0A8H5C6I1</accession>